<feature type="chain" id="PRO_5007701172" description="Lipoprotein" evidence="1">
    <location>
        <begin position="26"/>
        <end position="596"/>
    </location>
</feature>
<proteinExistence type="predicted"/>
<evidence type="ECO:0008006" key="4">
    <source>
        <dbReference type="Google" id="ProtNLM"/>
    </source>
</evidence>
<dbReference type="AlphaFoldDB" id="Q2T2D3"/>
<dbReference type="HOGENOM" id="CLU_032626_0_0_4"/>
<dbReference type="EMBL" id="CP000086">
    <property type="protein sequence ID" value="ABC39395.1"/>
    <property type="molecule type" value="Genomic_DNA"/>
</dbReference>
<keyword evidence="1" id="KW-0732">Signal</keyword>
<dbReference type="KEGG" id="bte:BTH_I0106"/>
<protein>
    <recommendedName>
        <fullName evidence="4">Lipoprotein</fullName>
    </recommendedName>
</protein>
<gene>
    <name evidence="2" type="ordered locus">BTH_I0106</name>
</gene>
<name>Q2T2D3_BURTA</name>
<organism evidence="2 3">
    <name type="scientific">Burkholderia thailandensis (strain ATCC 700388 / DSM 13276 / CCUG 48851 / CIP 106301 / E264)</name>
    <dbReference type="NCBI Taxonomy" id="271848"/>
    <lineage>
        <taxon>Bacteria</taxon>
        <taxon>Pseudomonadati</taxon>
        <taxon>Pseudomonadota</taxon>
        <taxon>Betaproteobacteria</taxon>
        <taxon>Burkholderiales</taxon>
        <taxon>Burkholderiaceae</taxon>
        <taxon>Burkholderia</taxon>
        <taxon>pseudomallei group</taxon>
    </lineage>
</organism>
<dbReference type="PROSITE" id="PS51257">
    <property type="entry name" value="PROKAR_LIPOPROTEIN"/>
    <property type="match status" value="1"/>
</dbReference>
<dbReference type="RefSeq" id="WP_011401671.1">
    <property type="nucleotide sequence ID" value="NC_007651.1"/>
</dbReference>
<feature type="signal peptide" evidence="1">
    <location>
        <begin position="1"/>
        <end position="25"/>
    </location>
</feature>
<dbReference type="GeneID" id="45119876"/>
<accession>Q2T2D3</accession>
<evidence type="ECO:0000256" key="1">
    <source>
        <dbReference type="SAM" id="SignalP"/>
    </source>
</evidence>
<evidence type="ECO:0000313" key="3">
    <source>
        <dbReference type="Proteomes" id="UP000001930"/>
    </source>
</evidence>
<dbReference type="Proteomes" id="UP000001930">
    <property type="component" value="Chromosome I"/>
</dbReference>
<sequence>MNNDRPNRGIRIALGASLGSLTLLAACGGGGGGSSTGTTSTPTGTSLLSGKAIDGYLSGATVCFDNGAGACDTSLPSTTTDASGNYTLNVSGSVTGKQIDVIVTPSTTDLSNPTTPFTSTFTLSAIVTGNTQNVTPLTTMVVSQMNAGRTQDQATQAVQALVGSSVDPNADYLSNGDSSTASVAASMVSHLTALAGQGAISWSQVQATMNAYAAKGNVNGVQQSDVDAQLTNPKFSTAVDAASALANPLHTVDGDLTQFIVGSSVSVALSPVRENYTLNGSTLSVTQEIQSDGSWSSASPVGSYDAGFSGSWISLDGGVGAYEMKADGSWTSWLTAAQLHPSYSLSAAGANLVGIDPNTGDTVTVSYRKTDVSGQPLSSALQIDYRNPIRGAMTGSFSSGTTAYLATTTYANDRLLLVNQGLGQPWVNGADANSSTIVNGSVLYSLGDPNTTYTSVQQAVGTQTDIGGGCLLLSIQSGGIAQVIESGKSGCNYSNEPISFPLTGSWSPYSRNANVITISLPKSIGAPTVPIDDAIKNTINAGGSLVVGLMKGKLMGGFMLPASASATVAQFPSSVTDTIATSMRAAAAKLGITQNP</sequence>
<keyword evidence="3" id="KW-1185">Reference proteome</keyword>
<evidence type="ECO:0000313" key="2">
    <source>
        <dbReference type="EMBL" id="ABC39395.1"/>
    </source>
</evidence>
<reference evidence="2 3" key="1">
    <citation type="journal article" date="2005" name="BMC Genomics">
        <title>Bacterial genome adaptation to niches: divergence of the potential virulence genes in three Burkholderia species of different survival strategies.</title>
        <authorList>
            <person name="Kim H.S."/>
            <person name="Schell M.A."/>
            <person name="Yu Y."/>
            <person name="Ulrich R.L."/>
            <person name="Sarria S.H."/>
            <person name="Nierman W.C."/>
            <person name="DeShazer D."/>
        </authorList>
    </citation>
    <scope>NUCLEOTIDE SEQUENCE [LARGE SCALE GENOMIC DNA]</scope>
    <source>
        <strain evidence="3">ATCC 700388 / DSM 13276 / CCUG 48851 / CIP 106301 / E264</strain>
    </source>
</reference>